<dbReference type="Gene3D" id="3.40.50.720">
    <property type="entry name" value="NAD(P)-binding Rossmann-like Domain"/>
    <property type="match status" value="1"/>
</dbReference>
<evidence type="ECO:0000313" key="5">
    <source>
        <dbReference type="Proteomes" id="UP001218231"/>
    </source>
</evidence>
<dbReference type="InterPro" id="IPR013149">
    <property type="entry name" value="ADH-like_C"/>
</dbReference>
<geneLocation type="plasmid" evidence="4 5">
    <name>unnamed1</name>
</geneLocation>
<dbReference type="SUPFAM" id="SSF51735">
    <property type="entry name" value="NAD(P)-binding Rossmann-fold domains"/>
    <property type="match status" value="1"/>
</dbReference>
<gene>
    <name evidence="4" type="ORF">PQ457_18510</name>
</gene>
<proteinExistence type="predicted"/>
<keyword evidence="4" id="KW-0614">Plasmid</keyword>
<keyword evidence="5" id="KW-1185">Reference proteome</keyword>
<keyword evidence="1" id="KW-0521">NADP</keyword>
<dbReference type="EMBL" id="CP117418">
    <property type="protein sequence ID" value="WCT80052.1"/>
    <property type="molecule type" value="Genomic_DNA"/>
</dbReference>
<evidence type="ECO:0000259" key="3">
    <source>
        <dbReference type="SMART" id="SM00829"/>
    </source>
</evidence>
<evidence type="ECO:0000256" key="1">
    <source>
        <dbReference type="ARBA" id="ARBA00022857"/>
    </source>
</evidence>
<dbReference type="InterPro" id="IPR002364">
    <property type="entry name" value="Quin_OxRdtase/zeta-crystal_CS"/>
</dbReference>
<feature type="domain" description="Enoyl reductase (ER)" evidence="3">
    <location>
        <begin position="10"/>
        <end position="324"/>
    </location>
</feature>
<protein>
    <submittedName>
        <fullName evidence="4">NAD(P)H-quinone oxidoreductase</fullName>
    </submittedName>
</protein>
<keyword evidence="2" id="KW-0560">Oxidoreductase</keyword>
<organism evidence="4 5">
    <name type="scientific">Novosphingobium humi</name>
    <dbReference type="NCBI Taxonomy" id="2282397"/>
    <lineage>
        <taxon>Bacteria</taxon>
        <taxon>Pseudomonadati</taxon>
        <taxon>Pseudomonadota</taxon>
        <taxon>Alphaproteobacteria</taxon>
        <taxon>Sphingomonadales</taxon>
        <taxon>Sphingomonadaceae</taxon>
        <taxon>Novosphingobium</taxon>
    </lineage>
</organism>
<dbReference type="PANTHER" id="PTHR48106">
    <property type="entry name" value="QUINONE OXIDOREDUCTASE PIG3-RELATED"/>
    <property type="match status" value="1"/>
</dbReference>
<sequence>MKAIQFDAFGDADVLQIREVPEPVLRPTDLLVKVAAAGINRADLSFRNGFYGWADFGDSPLIGLEMAGEVVAVGRDVPGYKVGDRVMGITGGGAYAELARLDYRMALPVPDNLDLVEAAGIMEVFVTAHEALIHLAGLQPGEWALVHAASGGVGSAAVQLAKARGGQVIFTAPGARIDKVKAIGGDVGVDYKTQDFARIVAEITEGRGVDVIVDFIGAPNLERNIRSMNYGGRLVQVGIMGGVADAKLPLDLLLYRHLRIIGTVMKSRDQAVKHAMVQRFGEAWLGHFANGSIRPVIDSSYSLDQAPEAHCRMETGASFGKIILRVP</sequence>
<dbReference type="InterPro" id="IPR020843">
    <property type="entry name" value="ER"/>
</dbReference>
<dbReference type="Pfam" id="PF08240">
    <property type="entry name" value="ADH_N"/>
    <property type="match status" value="1"/>
</dbReference>
<evidence type="ECO:0000313" key="4">
    <source>
        <dbReference type="EMBL" id="WCT80052.1"/>
    </source>
</evidence>
<dbReference type="RefSeq" id="WP_273620324.1">
    <property type="nucleotide sequence ID" value="NZ_CP117418.1"/>
</dbReference>
<dbReference type="SMART" id="SM00829">
    <property type="entry name" value="PKS_ER"/>
    <property type="match status" value="1"/>
</dbReference>
<name>A0ABY7U572_9SPHN</name>
<dbReference type="Gene3D" id="3.90.180.10">
    <property type="entry name" value="Medium-chain alcohol dehydrogenases, catalytic domain"/>
    <property type="match status" value="1"/>
</dbReference>
<dbReference type="NCBIfam" id="TIGR02824">
    <property type="entry name" value="quinone_pig3"/>
    <property type="match status" value="1"/>
</dbReference>
<dbReference type="PROSITE" id="PS01162">
    <property type="entry name" value="QOR_ZETA_CRYSTAL"/>
    <property type="match status" value="1"/>
</dbReference>
<accession>A0ABY7U572</accession>
<dbReference type="InterPro" id="IPR013154">
    <property type="entry name" value="ADH-like_N"/>
</dbReference>
<dbReference type="InterPro" id="IPR011032">
    <property type="entry name" value="GroES-like_sf"/>
</dbReference>
<dbReference type="Pfam" id="PF00107">
    <property type="entry name" value="ADH_zinc_N"/>
    <property type="match status" value="1"/>
</dbReference>
<dbReference type="SUPFAM" id="SSF50129">
    <property type="entry name" value="GroES-like"/>
    <property type="match status" value="1"/>
</dbReference>
<dbReference type="InterPro" id="IPR036291">
    <property type="entry name" value="NAD(P)-bd_dom_sf"/>
</dbReference>
<dbReference type="Proteomes" id="UP001218231">
    <property type="component" value="Plasmid unnamed1"/>
</dbReference>
<evidence type="ECO:0000256" key="2">
    <source>
        <dbReference type="ARBA" id="ARBA00023002"/>
    </source>
</evidence>
<dbReference type="CDD" id="cd05276">
    <property type="entry name" value="p53_inducible_oxidoreductase"/>
    <property type="match status" value="1"/>
</dbReference>
<reference evidence="4 5" key="1">
    <citation type="submission" date="2023-02" db="EMBL/GenBank/DDBJ databases">
        <title>Genome sequence of Novosphingobium humi KACC 19094.</title>
        <authorList>
            <person name="Kim S."/>
            <person name="Heo J."/>
            <person name="Kwon S.-W."/>
        </authorList>
    </citation>
    <scope>NUCLEOTIDE SEQUENCE [LARGE SCALE GENOMIC DNA]</scope>
    <source>
        <strain evidence="4 5">KACC 19094</strain>
        <plasmid evidence="4 5">unnamed1</plasmid>
    </source>
</reference>
<dbReference type="InterPro" id="IPR014189">
    <property type="entry name" value="Quinone_OxRdtase_PIG3"/>
</dbReference>
<dbReference type="PANTHER" id="PTHR48106:SF8">
    <property type="entry name" value="OS02G0805600 PROTEIN"/>
    <property type="match status" value="1"/>
</dbReference>